<sequence>MSWEIELSKLIEKGGYSHIEIYAKTNIPVATISNISNKKHKYLTCEQFILFKLLFEETHQGLLNKLFGKDAFSKVKTVEKDGELTKMGLYFRDKYQYEVFPKKKLVDSTDIKSSRIDYLFTNSFENIRIDEITKLELASGEKIGTFSKLFFSHVQLNSEKEYERLLREQRKKNIEANERRKKTGK</sequence>
<proteinExistence type="predicted"/>
<comment type="caution">
    <text evidence="1">The sequence shown here is derived from an EMBL/GenBank/DDBJ whole genome shotgun (WGS) entry which is preliminary data.</text>
</comment>
<dbReference type="Proteomes" id="UP000606494">
    <property type="component" value="Unassembled WGS sequence"/>
</dbReference>
<protein>
    <submittedName>
        <fullName evidence="1">Uncharacterized protein</fullName>
    </submittedName>
</protein>
<dbReference type="RefSeq" id="WP_190309179.1">
    <property type="nucleotide sequence ID" value="NZ_JACNYK010000002.1"/>
</dbReference>
<evidence type="ECO:0000313" key="1">
    <source>
        <dbReference type="EMBL" id="MBD1426077.1"/>
    </source>
</evidence>
<reference evidence="1 2" key="1">
    <citation type="submission" date="2020-08" db="EMBL/GenBank/DDBJ databases">
        <title>Sphingobacterium sp. DN00404 isolated from aquaculture water.</title>
        <authorList>
            <person name="Zhang M."/>
        </authorList>
    </citation>
    <scope>NUCLEOTIDE SEQUENCE [LARGE SCALE GENOMIC DNA]</scope>
    <source>
        <strain evidence="1 2">KCTC 32294</strain>
    </source>
</reference>
<evidence type="ECO:0000313" key="2">
    <source>
        <dbReference type="Proteomes" id="UP000606494"/>
    </source>
</evidence>
<name>A0ABR7Y435_9SPHI</name>
<accession>A0ABR7Y435</accession>
<dbReference type="EMBL" id="JACNYK010000002">
    <property type="protein sequence ID" value="MBD1426077.1"/>
    <property type="molecule type" value="Genomic_DNA"/>
</dbReference>
<organism evidence="1 2">
    <name type="scientific">Sphingobacterium arenae</name>
    <dbReference type="NCBI Taxonomy" id="1280598"/>
    <lineage>
        <taxon>Bacteria</taxon>
        <taxon>Pseudomonadati</taxon>
        <taxon>Bacteroidota</taxon>
        <taxon>Sphingobacteriia</taxon>
        <taxon>Sphingobacteriales</taxon>
        <taxon>Sphingobacteriaceae</taxon>
        <taxon>Sphingobacterium</taxon>
    </lineage>
</organism>
<gene>
    <name evidence="1" type="ORF">H8B17_10830</name>
</gene>
<keyword evidence="2" id="KW-1185">Reference proteome</keyword>